<protein>
    <submittedName>
        <fullName evidence="2">Uncharacterized protein</fullName>
    </submittedName>
</protein>
<evidence type="ECO:0000313" key="3">
    <source>
        <dbReference type="Proteomes" id="UP001623348"/>
    </source>
</evidence>
<evidence type="ECO:0000256" key="1">
    <source>
        <dbReference type="SAM" id="SignalP"/>
    </source>
</evidence>
<accession>A0ABC9WZG1</accession>
<gene>
    <name evidence="2" type="ORF">GRJ2_001548200</name>
</gene>
<dbReference type="AlphaFoldDB" id="A0ABC9WZG1"/>
<reference evidence="2 3" key="1">
    <citation type="submission" date="2024-06" db="EMBL/GenBank/DDBJ databases">
        <title>The draft genome of Grus japonensis, version 3.</title>
        <authorList>
            <person name="Nabeshima K."/>
            <person name="Suzuki S."/>
            <person name="Onuma M."/>
        </authorList>
    </citation>
    <scope>NUCLEOTIDE SEQUENCE [LARGE SCALE GENOMIC DNA]</scope>
    <source>
        <strain evidence="2 3">451A</strain>
    </source>
</reference>
<sequence length="78" mass="8339">MSCFGWTWQEALFHCLPAVSALQRDPLTTGLSPAQVLALPSVGKIFTSNAPCTLCPGALFDKLAGYLGKPHCVPEIHN</sequence>
<keyword evidence="1" id="KW-0732">Signal</keyword>
<comment type="caution">
    <text evidence="2">The sequence shown here is derived from an EMBL/GenBank/DDBJ whole genome shotgun (WGS) entry which is preliminary data.</text>
</comment>
<evidence type="ECO:0000313" key="2">
    <source>
        <dbReference type="EMBL" id="GAB0190829.1"/>
    </source>
</evidence>
<feature type="signal peptide" evidence="1">
    <location>
        <begin position="1"/>
        <end position="21"/>
    </location>
</feature>
<dbReference type="EMBL" id="BAAFJT010000005">
    <property type="protein sequence ID" value="GAB0190829.1"/>
    <property type="molecule type" value="Genomic_DNA"/>
</dbReference>
<name>A0ABC9WZG1_GRUJA</name>
<proteinExistence type="predicted"/>
<dbReference type="Proteomes" id="UP001623348">
    <property type="component" value="Unassembled WGS sequence"/>
</dbReference>
<organism evidence="2 3">
    <name type="scientific">Grus japonensis</name>
    <name type="common">Japanese crane</name>
    <name type="synonym">Red-crowned crane</name>
    <dbReference type="NCBI Taxonomy" id="30415"/>
    <lineage>
        <taxon>Eukaryota</taxon>
        <taxon>Metazoa</taxon>
        <taxon>Chordata</taxon>
        <taxon>Craniata</taxon>
        <taxon>Vertebrata</taxon>
        <taxon>Euteleostomi</taxon>
        <taxon>Archelosauria</taxon>
        <taxon>Archosauria</taxon>
        <taxon>Dinosauria</taxon>
        <taxon>Saurischia</taxon>
        <taxon>Theropoda</taxon>
        <taxon>Coelurosauria</taxon>
        <taxon>Aves</taxon>
        <taxon>Neognathae</taxon>
        <taxon>Neoaves</taxon>
        <taxon>Gruiformes</taxon>
        <taxon>Gruidae</taxon>
        <taxon>Grus</taxon>
    </lineage>
</organism>
<keyword evidence="3" id="KW-1185">Reference proteome</keyword>
<feature type="chain" id="PRO_5044867419" evidence="1">
    <location>
        <begin position="22"/>
        <end position="78"/>
    </location>
</feature>